<evidence type="ECO:0000259" key="1">
    <source>
        <dbReference type="Pfam" id="PF09917"/>
    </source>
</evidence>
<dbReference type="Gene3D" id="2.40.128.520">
    <property type="match status" value="1"/>
</dbReference>
<dbReference type="Pfam" id="PF09917">
    <property type="entry name" value="DUF2147"/>
    <property type="match status" value="1"/>
</dbReference>
<gene>
    <name evidence="2" type="ORF">EHSB41UT_04342</name>
</gene>
<evidence type="ECO:0000313" key="3">
    <source>
        <dbReference type="Proteomes" id="UP000196573"/>
    </source>
</evidence>
<dbReference type="InterPro" id="IPR019223">
    <property type="entry name" value="DUF2147"/>
</dbReference>
<proteinExistence type="predicted"/>
<protein>
    <recommendedName>
        <fullName evidence="1">DUF2147 domain-containing protein</fullName>
    </recommendedName>
</protein>
<dbReference type="RefSeq" id="WP_087112968.1">
    <property type="nucleotide sequence ID" value="NZ_CBCSCN010000016.1"/>
</dbReference>
<dbReference type="OrthoDB" id="9814399at2"/>
<evidence type="ECO:0000313" key="2">
    <source>
        <dbReference type="EMBL" id="SMA50531.1"/>
    </source>
</evidence>
<sequence>MVQRLINAGTDLLPGLPTRIPVISRTIGLLLVCISSSLALAGPKDITGYWDAFTSDKALDTTLRISPTSEPDVLEARIAKLHLAKDQGAVCNVCPDYRKGQPLQDMVIVSDLRWNDGKKGWYGQVLDPESGRTADVRLRRIEGKSAEKNGIELCAFFASDFVCLFKDTWKPSQLTE</sequence>
<name>A0A1X7AQD0_9GAMM</name>
<dbReference type="AlphaFoldDB" id="A0A1X7AQD0"/>
<accession>A0A1X7AQD0</accession>
<reference evidence="2 3" key="1">
    <citation type="submission" date="2017-03" db="EMBL/GenBank/DDBJ databases">
        <authorList>
            <person name="Afonso C.L."/>
            <person name="Miller P.J."/>
            <person name="Scott M.A."/>
            <person name="Spackman E."/>
            <person name="Goraichik I."/>
            <person name="Dimitrov K.M."/>
            <person name="Suarez D.L."/>
            <person name="Swayne D.E."/>
        </authorList>
    </citation>
    <scope>NUCLEOTIDE SEQUENCE [LARGE SCALE GENOMIC DNA]</scope>
    <source>
        <strain evidence="2">SB41UT1</strain>
    </source>
</reference>
<feature type="domain" description="DUF2147" evidence="1">
    <location>
        <begin position="57"/>
        <end position="152"/>
    </location>
</feature>
<organism evidence="2 3">
    <name type="scientific">Parendozoicomonas haliclonae</name>
    <dbReference type="NCBI Taxonomy" id="1960125"/>
    <lineage>
        <taxon>Bacteria</taxon>
        <taxon>Pseudomonadati</taxon>
        <taxon>Pseudomonadota</taxon>
        <taxon>Gammaproteobacteria</taxon>
        <taxon>Oceanospirillales</taxon>
        <taxon>Endozoicomonadaceae</taxon>
        <taxon>Parendozoicomonas</taxon>
    </lineage>
</organism>
<dbReference type="EMBL" id="FWPT01000013">
    <property type="protein sequence ID" value="SMA50531.1"/>
    <property type="molecule type" value="Genomic_DNA"/>
</dbReference>
<dbReference type="Proteomes" id="UP000196573">
    <property type="component" value="Unassembled WGS sequence"/>
</dbReference>
<keyword evidence="3" id="KW-1185">Reference proteome</keyword>